<protein>
    <submittedName>
        <fullName evidence="2">Sporulation protein</fullName>
    </submittedName>
</protein>
<dbReference type="EMBL" id="LZRT01000010">
    <property type="protein sequence ID" value="OUM90841.1"/>
    <property type="molecule type" value="Genomic_DNA"/>
</dbReference>
<name>A0A1Y3PU18_9BACI</name>
<evidence type="ECO:0000256" key="1">
    <source>
        <dbReference type="SAM" id="SignalP"/>
    </source>
</evidence>
<dbReference type="PROSITE" id="PS51257">
    <property type="entry name" value="PROKAR_LIPOPROTEIN"/>
    <property type="match status" value="1"/>
</dbReference>
<feature type="signal peptide" evidence="1">
    <location>
        <begin position="1"/>
        <end position="18"/>
    </location>
</feature>
<evidence type="ECO:0000313" key="2">
    <source>
        <dbReference type="EMBL" id="OUM90841.1"/>
    </source>
</evidence>
<dbReference type="AlphaFoldDB" id="A0A1Y3PU18"/>
<comment type="caution">
    <text evidence="2">The sequence shown here is derived from an EMBL/GenBank/DDBJ whole genome shotgun (WGS) entry which is preliminary data.</text>
</comment>
<organism evidence="2 3">
    <name type="scientific">Bacillus thermozeamaize</name>
    <dbReference type="NCBI Taxonomy" id="230954"/>
    <lineage>
        <taxon>Bacteria</taxon>
        <taxon>Bacillati</taxon>
        <taxon>Bacillota</taxon>
        <taxon>Bacilli</taxon>
        <taxon>Bacillales</taxon>
        <taxon>Bacillaceae</taxon>
        <taxon>Bacillus</taxon>
    </lineage>
</organism>
<gene>
    <name evidence="2" type="ORF">BAA01_07145</name>
</gene>
<proteinExistence type="predicted"/>
<feature type="chain" id="PRO_5039453146" evidence="1">
    <location>
        <begin position="19"/>
        <end position="147"/>
    </location>
</feature>
<reference evidence="3" key="1">
    <citation type="submission" date="2016-06" db="EMBL/GenBank/DDBJ databases">
        <authorList>
            <person name="Nascimento L."/>
            <person name="Pereira R.V."/>
            <person name="Martins L.F."/>
            <person name="Quaggio R.B."/>
            <person name="Silva A.M."/>
            <person name="Setubal J.C."/>
        </authorList>
    </citation>
    <scope>NUCLEOTIDE SEQUENCE [LARGE SCALE GENOMIC DNA]</scope>
</reference>
<sequence length="147" mass="17000">MRLLVCLLSAFILVSACSPQPNQKPQGGSEDKKCQEVPVRHFDQEQQAIQLARKTKGVDDAVAVQIDDQLNVALKVSNFNRLRLKSIRKETFERLEKQFPEAELHVTTDNKLYKELQEMNQKAWTNDKKKACEEKKKLKQIEEMMKG</sequence>
<dbReference type="Proteomes" id="UP000196475">
    <property type="component" value="Unassembled WGS sequence"/>
</dbReference>
<keyword evidence="1" id="KW-0732">Signal</keyword>
<accession>A0A1Y3PU18</accession>
<evidence type="ECO:0000313" key="3">
    <source>
        <dbReference type="Proteomes" id="UP000196475"/>
    </source>
</evidence>